<feature type="domain" description="Response regulatory" evidence="8">
    <location>
        <begin position="397"/>
        <end position="512"/>
    </location>
</feature>
<dbReference type="Gene3D" id="3.40.50.2300">
    <property type="match status" value="2"/>
</dbReference>
<organism evidence="10 11">
    <name type="scientific">Phaeospirillum tilakii</name>
    <dbReference type="NCBI Taxonomy" id="741673"/>
    <lineage>
        <taxon>Bacteria</taxon>
        <taxon>Pseudomonadati</taxon>
        <taxon>Pseudomonadota</taxon>
        <taxon>Alphaproteobacteria</taxon>
        <taxon>Rhodospirillales</taxon>
        <taxon>Rhodospirillaceae</taxon>
        <taxon>Phaeospirillum</taxon>
    </lineage>
</organism>
<dbReference type="Pfam" id="PF02518">
    <property type="entry name" value="HATPase_c"/>
    <property type="match status" value="1"/>
</dbReference>
<name>A0ABW5CDJ9_9PROT</name>
<dbReference type="InterPro" id="IPR001789">
    <property type="entry name" value="Sig_transdc_resp-reg_receiver"/>
</dbReference>
<evidence type="ECO:0000259" key="9">
    <source>
        <dbReference type="PROSITE" id="PS50894"/>
    </source>
</evidence>
<dbReference type="SMART" id="SM00387">
    <property type="entry name" value="HATPase_c"/>
    <property type="match status" value="1"/>
</dbReference>
<dbReference type="CDD" id="cd17546">
    <property type="entry name" value="REC_hyHK_CKI1_RcsC-like"/>
    <property type="match status" value="1"/>
</dbReference>
<gene>
    <name evidence="10" type="ORF">ACFSNB_13925</name>
</gene>
<dbReference type="InterPro" id="IPR036097">
    <property type="entry name" value="HisK_dim/P_sf"/>
</dbReference>
<comment type="caution">
    <text evidence="10">The sequence shown here is derived from an EMBL/GenBank/DDBJ whole genome shotgun (WGS) entry which is preliminary data.</text>
</comment>
<accession>A0ABW5CDJ9</accession>
<evidence type="ECO:0000313" key="10">
    <source>
        <dbReference type="EMBL" id="MFD2234907.1"/>
    </source>
</evidence>
<dbReference type="SMART" id="SM00448">
    <property type="entry name" value="REC"/>
    <property type="match status" value="2"/>
</dbReference>
<dbReference type="SUPFAM" id="SSF47384">
    <property type="entry name" value="Homodimeric domain of signal transducing histidine kinase"/>
    <property type="match status" value="1"/>
</dbReference>
<evidence type="ECO:0000256" key="1">
    <source>
        <dbReference type="ARBA" id="ARBA00000085"/>
    </source>
</evidence>
<dbReference type="PROSITE" id="PS50109">
    <property type="entry name" value="HIS_KIN"/>
    <property type="match status" value="1"/>
</dbReference>
<feature type="domain" description="Response regulatory" evidence="8">
    <location>
        <begin position="11"/>
        <end position="130"/>
    </location>
</feature>
<dbReference type="SMART" id="SM00388">
    <property type="entry name" value="HisKA"/>
    <property type="match status" value="1"/>
</dbReference>
<dbReference type="InterPro" id="IPR008207">
    <property type="entry name" value="Sig_transdc_His_kin_Hpt_dom"/>
</dbReference>
<evidence type="ECO:0000256" key="5">
    <source>
        <dbReference type="PROSITE-ProRule" id="PRU00110"/>
    </source>
</evidence>
<proteinExistence type="predicted"/>
<dbReference type="Gene3D" id="1.10.287.130">
    <property type="match status" value="1"/>
</dbReference>
<dbReference type="CDD" id="cd00156">
    <property type="entry name" value="REC"/>
    <property type="match status" value="1"/>
</dbReference>
<feature type="domain" description="Histidine kinase" evidence="7">
    <location>
        <begin position="160"/>
        <end position="377"/>
    </location>
</feature>
<evidence type="ECO:0000256" key="4">
    <source>
        <dbReference type="ARBA" id="ARBA00023012"/>
    </source>
</evidence>
<protein>
    <recommendedName>
        <fullName evidence="2">histidine kinase</fullName>
        <ecNumber evidence="2">2.7.13.3</ecNumber>
    </recommendedName>
</protein>
<evidence type="ECO:0000313" key="11">
    <source>
        <dbReference type="Proteomes" id="UP001597296"/>
    </source>
</evidence>
<dbReference type="Pfam" id="PF01627">
    <property type="entry name" value="Hpt"/>
    <property type="match status" value="1"/>
</dbReference>
<keyword evidence="11" id="KW-1185">Reference proteome</keyword>
<dbReference type="InterPro" id="IPR003661">
    <property type="entry name" value="HisK_dim/P_dom"/>
</dbReference>
<dbReference type="PROSITE" id="PS50894">
    <property type="entry name" value="HPT"/>
    <property type="match status" value="1"/>
</dbReference>
<dbReference type="Proteomes" id="UP001597296">
    <property type="component" value="Unassembled WGS sequence"/>
</dbReference>
<dbReference type="CDD" id="cd00082">
    <property type="entry name" value="HisKA"/>
    <property type="match status" value="1"/>
</dbReference>
<dbReference type="CDD" id="cd16922">
    <property type="entry name" value="HATPase_EvgS-ArcB-TorS-like"/>
    <property type="match status" value="1"/>
</dbReference>
<dbReference type="SUPFAM" id="SSF52172">
    <property type="entry name" value="CheY-like"/>
    <property type="match status" value="2"/>
</dbReference>
<dbReference type="PANTHER" id="PTHR45339">
    <property type="entry name" value="HYBRID SIGNAL TRANSDUCTION HISTIDINE KINASE J"/>
    <property type="match status" value="1"/>
</dbReference>
<comment type="catalytic activity">
    <reaction evidence="1">
        <text>ATP + protein L-histidine = ADP + protein N-phospho-L-histidine.</text>
        <dbReference type="EC" id="2.7.13.3"/>
    </reaction>
</comment>
<dbReference type="InterPro" id="IPR036890">
    <property type="entry name" value="HATPase_C_sf"/>
</dbReference>
<dbReference type="SUPFAM" id="SSF47226">
    <property type="entry name" value="Histidine-containing phosphotransfer domain, HPT domain"/>
    <property type="match status" value="1"/>
</dbReference>
<dbReference type="InterPro" id="IPR003594">
    <property type="entry name" value="HATPase_dom"/>
</dbReference>
<dbReference type="InterPro" id="IPR004358">
    <property type="entry name" value="Sig_transdc_His_kin-like_C"/>
</dbReference>
<evidence type="ECO:0000259" key="7">
    <source>
        <dbReference type="PROSITE" id="PS50109"/>
    </source>
</evidence>
<reference evidence="11" key="1">
    <citation type="journal article" date="2019" name="Int. J. Syst. Evol. Microbiol.">
        <title>The Global Catalogue of Microorganisms (GCM) 10K type strain sequencing project: providing services to taxonomists for standard genome sequencing and annotation.</title>
        <authorList>
            <consortium name="The Broad Institute Genomics Platform"/>
            <consortium name="The Broad Institute Genome Sequencing Center for Infectious Disease"/>
            <person name="Wu L."/>
            <person name="Ma J."/>
        </authorList>
    </citation>
    <scope>NUCLEOTIDE SEQUENCE [LARGE SCALE GENOMIC DNA]</scope>
    <source>
        <strain evidence="11">KCTC 15012</strain>
    </source>
</reference>
<dbReference type="InterPro" id="IPR036641">
    <property type="entry name" value="HPT_dom_sf"/>
</dbReference>
<dbReference type="InterPro" id="IPR005467">
    <property type="entry name" value="His_kinase_dom"/>
</dbReference>
<evidence type="ECO:0000256" key="3">
    <source>
        <dbReference type="ARBA" id="ARBA00022553"/>
    </source>
</evidence>
<feature type="modified residue" description="4-aspartylphosphate" evidence="6">
    <location>
        <position position="446"/>
    </location>
</feature>
<dbReference type="Gene3D" id="1.20.120.160">
    <property type="entry name" value="HPT domain"/>
    <property type="match status" value="1"/>
</dbReference>
<evidence type="ECO:0000259" key="8">
    <source>
        <dbReference type="PROSITE" id="PS50110"/>
    </source>
</evidence>
<dbReference type="EMBL" id="JBHUIY010000030">
    <property type="protein sequence ID" value="MFD2234907.1"/>
    <property type="molecule type" value="Genomic_DNA"/>
</dbReference>
<dbReference type="Pfam" id="PF00072">
    <property type="entry name" value="Response_reg"/>
    <property type="match status" value="2"/>
</dbReference>
<feature type="modified residue" description="Phosphohistidine" evidence="5">
    <location>
        <position position="572"/>
    </location>
</feature>
<sequence>MARASDGDRLRALLVEDDPADAALVTRLLRRTRPGGFEVTVADRLAAAVAALAAEPDGFDVVLADLGLPDSCGIATLDGLTRAAPAVPVVVLTGQDDEALALDAVRRGAQDYLVKGSGDGAILSRVVRYAIERKATEAALREARDAAEQAARAKSVFLAMMGHEIRTPLNGVLGMARLLLETPLATGQRAHVDTLLSAGELLLGLVNDLLDFARLDAEALTLESEAFDLAATVEEVRLVLAPRAGDKGLALTCRLGRDCPRRVRGDRLRLRQILFNLVGNAIKFTDQGAVTLTVAPAGGERLEFVVGDTGIGIPPEVGLALFEEFWQGGDGATRRRGGAGLGLAICRRLCRLMGGEIGYDSSPGQGSRFRVELPLPEACGPEEPAVPPPPSPGPSRRILLADDNPVNRAVAAGLLERRGHQVTAVADGTAAVAAAAAGRFDLVLLDWRMPGLDGLAAARAIRALPGAAPPLYLLTAHAQAEAAEQSRAAGLDGILAKPFRVEDVLRLLAGSGPPLPPPLVALADLAVDRHDLGAERMNGLLALFRRSAGADLDRLLGLVASGALAEAGSTAHRLAGAAASLHLRPLSERCRDLEAAARRGDAVAVAALAADLAPLWQASVEALAAALA</sequence>
<evidence type="ECO:0000256" key="6">
    <source>
        <dbReference type="PROSITE-ProRule" id="PRU00169"/>
    </source>
</evidence>
<keyword evidence="4" id="KW-0902">Two-component regulatory system</keyword>
<feature type="modified residue" description="4-aspartylphosphate" evidence="6">
    <location>
        <position position="65"/>
    </location>
</feature>
<feature type="domain" description="HPt" evidence="9">
    <location>
        <begin position="533"/>
        <end position="628"/>
    </location>
</feature>
<dbReference type="PANTHER" id="PTHR45339:SF3">
    <property type="entry name" value="HISTIDINE KINASE"/>
    <property type="match status" value="1"/>
</dbReference>
<evidence type="ECO:0000256" key="2">
    <source>
        <dbReference type="ARBA" id="ARBA00012438"/>
    </source>
</evidence>
<dbReference type="SUPFAM" id="SSF55874">
    <property type="entry name" value="ATPase domain of HSP90 chaperone/DNA topoisomerase II/histidine kinase"/>
    <property type="match status" value="1"/>
</dbReference>
<dbReference type="EC" id="2.7.13.3" evidence="2"/>
<dbReference type="InterPro" id="IPR011006">
    <property type="entry name" value="CheY-like_superfamily"/>
</dbReference>
<dbReference type="Pfam" id="PF00512">
    <property type="entry name" value="HisKA"/>
    <property type="match status" value="1"/>
</dbReference>
<dbReference type="RefSeq" id="WP_377317588.1">
    <property type="nucleotide sequence ID" value="NZ_JBHUIY010000030.1"/>
</dbReference>
<dbReference type="PROSITE" id="PS50110">
    <property type="entry name" value="RESPONSE_REGULATORY"/>
    <property type="match status" value="2"/>
</dbReference>
<dbReference type="Gene3D" id="3.30.565.10">
    <property type="entry name" value="Histidine kinase-like ATPase, C-terminal domain"/>
    <property type="match status" value="1"/>
</dbReference>
<dbReference type="CDD" id="cd00088">
    <property type="entry name" value="HPT"/>
    <property type="match status" value="1"/>
</dbReference>
<dbReference type="PRINTS" id="PR00344">
    <property type="entry name" value="BCTRLSENSOR"/>
</dbReference>
<keyword evidence="3 6" id="KW-0597">Phosphoprotein</keyword>